<dbReference type="Proteomes" id="UP000504629">
    <property type="component" value="Unplaced"/>
</dbReference>
<dbReference type="Pfam" id="PF01585">
    <property type="entry name" value="G-patch"/>
    <property type="match status" value="1"/>
</dbReference>
<keyword evidence="3" id="KW-1185">Reference proteome</keyword>
<accession>A0A6J2JHR4</accession>
<evidence type="ECO:0000313" key="4">
    <source>
        <dbReference type="RefSeq" id="XP_028028832.1"/>
    </source>
</evidence>
<dbReference type="AlphaFoldDB" id="A0A6J2JHR4"/>
<dbReference type="InterPro" id="IPR031961">
    <property type="entry name" value="DUF4780"/>
</dbReference>
<proteinExistence type="predicted"/>
<dbReference type="GO" id="GO:0003676">
    <property type="term" value="F:nucleic acid binding"/>
    <property type="evidence" value="ECO:0007669"/>
    <property type="project" value="InterPro"/>
</dbReference>
<evidence type="ECO:0000259" key="2">
    <source>
        <dbReference type="PROSITE" id="PS50174"/>
    </source>
</evidence>
<protein>
    <submittedName>
        <fullName evidence="4 5">Uncharacterized protein LOC114242014 isoform X1</fullName>
    </submittedName>
</protein>
<dbReference type="RefSeq" id="XP_028028832.1">
    <property type="nucleotide sequence ID" value="XM_028173031.1"/>
</dbReference>
<organism evidence="3 5">
    <name type="scientific">Bombyx mandarina</name>
    <name type="common">Wild silk moth</name>
    <name type="synonym">Wild silkworm</name>
    <dbReference type="NCBI Taxonomy" id="7092"/>
    <lineage>
        <taxon>Eukaryota</taxon>
        <taxon>Metazoa</taxon>
        <taxon>Ecdysozoa</taxon>
        <taxon>Arthropoda</taxon>
        <taxon>Hexapoda</taxon>
        <taxon>Insecta</taxon>
        <taxon>Pterygota</taxon>
        <taxon>Neoptera</taxon>
        <taxon>Endopterygota</taxon>
        <taxon>Lepidoptera</taxon>
        <taxon>Glossata</taxon>
        <taxon>Ditrysia</taxon>
        <taxon>Bombycoidea</taxon>
        <taxon>Bombycidae</taxon>
        <taxon>Bombycinae</taxon>
        <taxon>Bombyx</taxon>
    </lineage>
</organism>
<dbReference type="KEGG" id="bman:114242014"/>
<evidence type="ECO:0000313" key="3">
    <source>
        <dbReference type="Proteomes" id="UP000504629"/>
    </source>
</evidence>
<feature type="compositionally biased region" description="Low complexity" evidence="1">
    <location>
        <begin position="526"/>
        <end position="537"/>
    </location>
</feature>
<dbReference type="SMART" id="SM00443">
    <property type="entry name" value="G_patch"/>
    <property type="match status" value="1"/>
</dbReference>
<dbReference type="OrthoDB" id="6911085at2759"/>
<feature type="region of interest" description="Disordered" evidence="1">
    <location>
        <begin position="78"/>
        <end position="115"/>
    </location>
</feature>
<feature type="domain" description="G-patch" evidence="2">
    <location>
        <begin position="166"/>
        <end position="212"/>
    </location>
</feature>
<sequence>MNDETRLILEYPRLTSERVNYICKLLSSCNMDRTDDLCVTFQRVLETCVQDHDYNLTVATNEDETSCAVLEKIPRAGKRNAEAEVSDSSSNSCEMDTGSRAEGEPGTSGTPQTASELLLPLKRIDFKLGSNRSDTHSIGDSKPVKPKYRLGRWQIKLLNDMSVPVKCNKALKMMENMGWNGGALGARGNGITEPLVPQLRMASGTGLGHTPSTSRPEPATKSAFRQDQLNLILHLLINNLDETKAHYKRQLKKKEMSFIDHALTAVNNRVKFNLSQPEETGLMLKILDQLVGVPCVRFVAFVSKDRKQLKIKKITKTHSYDEKISKSMIKDIADTIISGEQTDSRVTSDVYKKILDRLILPYGPSFYPKKTINELSFKTTILVQIMQFARSSVIERSLNFESTLTRSERAFVSQAVLQLNKRSGSLKDSFLRLVYTVTQECVGKLYLDAAFADNDYTVVLRKINRTLFNANEKRLCELKKDNKAIYRNHAIAYDPIFGERDESDSVEEDAGDSENPDAAEDASYEANASASVAVAPNPATPSPSRPKGKKRKNYQKVLLLPKNHPDEVLDNGFLLKIHSVLASRPTDLDDQGLKCHGIYNGGLVLCCHSENGYYWLREACDANDISVSDVKRVSTDNNIKMSLKIHVDKMVNLDVDCACGLLRSLTAHNKGLRSKRWSVVGRQQSYEFNFVLLTIEIDVKSFNYLLNSGFVLNAGNYTYEFSYLCD</sequence>
<gene>
    <name evidence="4 5" type="primary">LOC114242014</name>
</gene>
<dbReference type="PROSITE" id="PS50174">
    <property type="entry name" value="G_PATCH"/>
    <property type="match status" value="1"/>
</dbReference>
<feature type="compositionally biased region" description="Acidic residues" evidence="1">
    <location>
        <begin position="502"/>
        <end position="523"/>
    </location>
</feature>
<dbReference type="RefSeq" id="XP_028028833.1">
    <property type="nucleotide sequence ID" value="XM_028173032.1"/>
</dbReference>
<evidence type="ECO:0000256" key="1">
    <source>
        <dbReference type="SAM" id="MobiDB-lite"/>
    </source>
</evidence>
<feature type="region of interest" description="Disordered" evidence="1">
    <location>
        <begin position="201"/>
        <end position="221"/>
    </location>
</feature>
<reference evidence="4 5" key="1">
    <citation type="submission" date="2025-04" db="UniProtKB">
        <authorList>
            <consortium name="RefSeq"/>
        </authorList>
    </citation>
    <scope>IDENTIFICATION</scope>
    <source>
        <tissue evidence="4 5">Silk gland</tissue>
    </source>
</reference>
<dbReference type="Pfam" id="PF16012">
    <property type="entry name" value="DUF4780"/>
    <property type="match status" value="1"/>
</dbReference>
<name>A0A6J2JHR4_BOMMA</name>
<dbReference type="InterPro" id="IPR000467">
    <property type="entry name" value="G_patch_dom"/>
</dbReference>
<evidence type="ECO:0000313" key="5">
    <source>
        <dbReference type="RefSeq" id="XP_028028833.1"/>
    </source>
</evidence>
<dbReference type="GeneID" id="114242014"/>
<feature type="region of interest" description="Disordered" evidence="1">
    <location>
        <begin position="502"/>
        <end position="552"/>
    </location>
</feature>